<reference evidence="1" key="1">
    <citation type="submission" date="2018-11" db="EMBL/GenBank/DDBJ databases">
        <authorList>
            <person name="Onetto C."/>
        </authorList>
    </citation>
    <scope>NUCLEOTIDE SEQUENCE [LARGE SCALE GENOMIC DNA]</scope>
</reference>
<sequence length="36" mass="3888">MQNAACGSQYRFHSANCLCPVLQGSWTLGGQKETNS</sequence>
<name>A0A564WBS2_9PROT</name>
<dbReference type="AlphaFoldDB" id="A0A564WBS2"/>
<gene>
    <name evidence="1" type="ORF">DF3PA_140102</name>
</gene>
<accession>A0A564WBS2</accession>
<evidence type="ECO:0000313" key="1">
    <source>
        <dbReference type="EMBL" id="VUX45721.1"/>
    </source>
</evidence>
<proteinExistence type="predicted"/>
<protein>
    <submittedName>
        <fullName evidence="1">Uncharacterized protein</fullName>
    </submittedName>
</protein>
<dbReference type="EMBL" id="UXAT02000006">
    <property type="protein sequence ID" value="VUX45721.1"/>
    <property type="molecule type" value="Genomic_DNA"/>
</dbReference>
<keyword evidence="2" id="KW-1185">Reference proteome</keyword>
<evidence type="ECO:0000313" key="2">
    <source>
        <dbReference type="Proteomes" id="UP000326641"/>
    </source>
</evidence>
<comment type="caution">
    <text evidence="1">The sequence shown here is derived from an EMBL/GenBank/DDBJ whole genome shotgun (WGS) entry which is preliminary data.</text>
</comment>
<organism evidence="1 2">
    <name type="scientific">Candidatus Defluviicoccus seviourii</name>
    <dbReference type="NCBI Taxonomy" id="2565273"/>
    <lineage>
        <taxon>Bacteria</taxon>
        <taxon>Pseudomonadati</taxon>
        <taxon>Pseudomonadota</taxon>
        <taxon>Alphaproteobacteria</taxon>
        <taxon>Rhodospirillales</taxon>
        <taxon>Rhodospirillaceae</taxon>
        <taxon>Defluviicoccus</taxon>
    </lineage>
</organism>
<dbReference type="Proteomes" id="UP000326641">
    <property type="component" value="Unassembled WGS sequence"/>
</dbReference>